<organism evidence="14 15">
    <name type="scientific">Monopterus albus</name>
    <name type="common">Swamp eel</name>
    <dbReference type="NCBI Taxonomy" id="43700"/>
    <lineage>
        <taxon>Eukaryota</taxon>
        <taxon>Metazoa</taxon>
        <taxon>Chordata</taxon>
        <taxon>Craniata</taxon>
        <taxon>Vertebrata</taxon>
        <taxon>Euteleostomi</taxon>
        <taxon>Actinopterygii</taxon>
        <taxon>Neopterygii</taxon>
        <taxon>Teleostei</taxon>
        <taxon>Neoteleostei</taxon>
        <taxon>Acanthomorphata</taxon>
        <taxon>Anabantaria</taxon>
        <taxon>Synbranchiformes</taxon>
        <taxon>Synbranchidae</taxon>
        <taxon>Monopterus</taxon>
    </lineage>
</organism>
<feature type="chain" id="PRO_5018642092" description="Link domain-containing protein" evidence="12">
    <location>
        <begin position="18"/>
        <end position="313"/>
    </location>
</feature>
<dbReference type="InterPro" id="IPR016186">
    <property type="entry name" value="C-type_lectin-like/link_sf"/>
</dbReference>
<dbReference type="PRINTS" id="PR01265">
    <property type="entry name" value="LINKMODULE"/>
</dbReference>
<evidence type="ECO:0000256" key="2">
    <source>
        <dbReference type="ARBA" id="ARBA00022692"/>
    </source>
</evidence>
<accession>A0A3Q3R9B8</accession>
<evidence type="ECO:0000256" key="5">
    <source>
        <dbReference type="ARBA" id="ARBA00023136"/>
    </source>
</evidence>
<feature type="signal peptide" evidence="12">
    <location>
        <begin position="1"/>
        <end position="17"/>
    </location>
</feature>
<feature type="disulfide bond" evidence="9">
    <location>
        <begin position="87"/>
        <end position="108"/>
    </location>
</feature>
<evidence type="ECO:0000256" key="1">
    <source>
        <dbReference type="ARBA" id="ARBA00004167"/>
    </source>
</evidence>
<dbReference type="InterPro" id="IPR000538">
    <property type="entry name" value="Link_dom"/>
</dbReference>
<proteinExistence type="predicted"/>
<reference evidence="14" key="1">
    <citation type="submission" date="2025-08" db="UniProtKB">
        <authorList>
            <consortium name="Ensembl"/>
        </authorList>
    </citation>
    <scope>IDENTIFICATION</scope>
</reference>
<dbReference type="Proteomes" id="UP000261600">
    <property type="component" value="Unplaced"/>
</dbReference>
<dbReference type="GO" id="GO:0007155">
    <property type="term" value="P:cell adhesion"/>
    <property type="evidence" value="ECO:0007669"/>
    <property type="project" value="InterPro"/>
</dbReference>
<keyword evidence="3 12" id="KW-0732">Signal</keyword>
<dbReference type="Ensembl" id="ENSMALT00000030030.1">
    <property type="protein sequence ID" value="ENSMALP00000029502.1"/>
    <property type="gene ID" value="ENSMALG00000020412.1"/>
</dbReference>
<dbReference type="GO" id="GO:0005886">
    <property type="term" value="C:plasma membrane"/>
    <property type="evidence" value="ECO:0007669"/>
    <property type="project" value="TreeGrafter"/>
</dbReference>
<dbReference type="STRING" id="43700.ENSMALP00000029502"/>
<keyword evidence="7" id="KW-0675">Receptor</keyword>
<keyword evidence="8" id="KW-0325">Glycoprotein</keyword>
<evidence type="ECO:0000256" key="8">
    <source>
        <dbReference type="ARBA" id="ARBA00023180"/>
    </source>
</evidence>
<keyword evidence="4 11" id="KW-1133">Transmembrane helix</keyword>
<evidence type="ECO:0000256" key="12">
    <source>
        <dbReference type="SAM" id="SignalP"/>
    </source>
</evidence>
<name>A0A3Q3R9B8_MONAL</name>
<sequence>MIWLCITLVSVTSVISGQNINTSQIKVFPALNQSIAGVFQVTYLNYNNQPEYAFNASQARQLCLSLGMSIASKAQVEEALRRGLETCRFGWIDEHFVVIPRIKAASNCGRNRIGLITWRVLVNEKFDVFCFNESGAVRQVENPTTSSPLSSREYSSSTLTTYSTSYSYSSVPPTYSSPTTTDSEVEPAHSVSRAQGSPGVKVIVIISACAILLVAVIILAFLKLRRRCPWNADMKQKQPEDIETEEWKHVKNIKETKKDAQEDETIKWNCMGSSVDRDTHRPLCRNSLRGFLEYSRNRLLLLSGDIAIGTWAK</sequence>
<dbReference type="AlphaFoldDB" id="A0A3Q3R9B8"/>
<dbReference type="SMART" id="SM00445">
    <property type="entry name" value="LINK"/>
    <property type="match status" value="1"/>
</dbReference>
<protein>
    <recommendedName>
        <fullName evidence="13">Link domain-containing protein</fullName>
    </recommendedName>
</protein>
<dbReference type="SUPFAM" id="SSF56436">
    <property type="entry name" value="C-type lectin-like"/>
    <property type="match status" value="1"/>
</dbReference>
<keyword evidence="5 11" id="KW-0472">Membrane</keyword>
<dbReference type="InterPro" id="IPR016187">
    <property type="entry name" value="CTDL_fold"/>
</dbReference>
<dbReference type="GO" id="GO:0004888">
    <property type="term" value="F:transmembrane signaling receptor activity"/>
    <property type="evidence" value="ECO:0007669"/>
    <property type="project" value="TreeGrafter"/>
</dbReference>
<keyword evidence="15" id="KW-1185">Reference proteome</keyword>
<evidence type="ECO:0000313" key="15">
    <source>
        <dbReference type="Proteomes" id="UP000261600"/>
    </source>
</evidence>
<dbReference type="InterPro" id="IPR043210">
    <property type="entry name" value="CD44_antigen-like"/>
</dbReference>
<dbReference type="GO" id="GO:0005540">
    <property type="term" value="F:hyaluronic acid binding"/>
    <property type="evidence" value="ECO:0007669"/>
    <property type="project" value="InterPro"/>
</dbReference>
<keyword evidence="6 9" id="KW-1015">Disulfide bond</keyword>
<feature type="region of interest" description="Disordered" evidence="10">
    <location>
        <begin position="164"/>
        <end position="191"/>
    </location>
</feature>
<evidence type="ECO:0000256" key="9">
    <source>
        <dbReference type="PROSITE-ProRule" id="PRU00323"/>
    </source>
</evidence>
<evidence type="ECO:0000313" key="14">
    <source>
        <dbReference type="Ensembl" id="ENSMALP00000029502.1"/>
    </source>
</evidence>
<dbReference type="PROSITE" id="PS01241">
    <property type="entry name" value="LINK_1"/>
    <property type="match status" value="1"/>
</dbReference>
<evidence type="ECO:0000256" key="3">
    <source>
        <dbReference type="ARBA" id="ARBA00022729"/>
    </source>
</evidence>
<evidence type="ECO:0000256" key="7">
    <source>
        <dbReference type="ARBA" id="ARBA00023170"/>
    </source>
</evidence>
<dbReference type="Gene3D" id="3.10.100.10">
    <property type="entry name" value="Mannose-Binding Protein A, subunit A"/>
    <property type="match status" value="1"/>
</dbReference>
<feature type="compositionally biased region" description="Low complexity" evidence="10">
    <location>
        <begin position="164"/>
        <end position="182"/>
    </location>
</feature>
<keyword evidence="2 11" id="KW-0812">Transmembrane</keyword>
<dbReference type="PANTHER" id="PTHR10225">
    <property type="entry name" value="HYALURONAN RECEPTOR"/>
    <property type="match status" value="1"/>
</dbReference>
<evidence type="ECO:0000256" key="10">
    <source>
        <dbReference type="SAM" id="MobiDB-lite"/>
    </source>
</evidence>
<comment type="subcellular location">
    <subcellularLocation>
        <location evidence="1">Membrane</location>
        <topology evidence="1">Single-pass membrane protein</topology>
    </subcellularLocation>
</comment>
<dbReference type="PANTHER" id="PTHR10225:SF2">
    <property type="entry name" value="LYMPHATIC VESSEL ENDOTHELIAL HYALURONIC ACID RECEPTOR 1"/>
    <property type="match status" value="1"/>
</dbReference>
<evidence type="ECO:0000259" key="13">
    <source>
        <dbReference type="PROSITE" id="PS50963"/>
    </source>
</evidence>
<feature type="transmembrane region" description="Helical" evidence="11">
    <location>
        <begin position="202"/>
        <end position="222"/>
    </location>
</feature>
<feature type="domain" description="Link" evidence="13">
    <location>
        <begin position="37"/>
        <end position="132"/>
    </location>
</feature>
<evidence type="ECO:0000256" key="6">
    <source>
        <dbReference type="ARBA" id="ARBA00023157"/>
    </source>
</evidence>
<evidence type="ECO:0000256" key="11">
    <source>
        <dbReference type="SAM" id="Phobius"/>
    </source>
</evidence>
<dbReference type="PROSITE" id="PS50963">
    <property type="entry name" value="LINK_2"/>
    <property type="match status" value="1"/>
</dbReference>
<dbReference type="Pfam" id="PF00193">
    <property type="entry name" value="Xlink"/>
    <property type="match status" value="1"/>
</dbReference>
<comment type="caution">
    <text evidence="9">Lacks conserved residue(s) required for the propagation of feature annotation.</text>
</comment>
<reference evidence="14" key="2">
    <citation type="submission" date="2025-09" db="UniProtKB">
        <authorList>
            <consortium name="Ensembl"/>
        </authorList>
    </citation>
    <scope>IDENTIFICATION</scope>
</reference>
<evidence type="ECO:0000256" key="4">
    <source>
        <dbReference type="ARBA" id="ARBA00022989"/>
    </source>
</evidence>